<feature type="compositionally biased region" description="Basic residues" evidence="3">
    <location>
        <begin position="997"/>
        <end position="1007"/>
    </location>
</feature>
<feature type="region of interest" description="Disordered" evidence="3">
    <location>
        <begin position="1"/>
        <end position="92"/>
    </location>
</feature>
<gene>
    <name evidence="4" type="ORF">HYQ45_000813</name>
</gene>
<feature type="compositionally biased region" description="Polar residues" evidence="3">
    <location>
        <begin position="1177"/>
        <end position="1187"/>
    </location>
</feature>
<evidence type="ECO:0000256" key="2">
    <source>
        <dbReference type="ARBA" id="ARBA00022840"/>
    </source>
</evidence>
<dbReference type="OrthoDB" id="5194044at2759"/>
<feature type="region of interest" description="Disordered" evidence="3">
    <location>
        <begin position="1132"/>
        <end position="1392"/>
    </location>
</feature>
<evidence type="ECO:0000313" key="4">
    <source>
        <dbReference type="EMBL" id="KAG7142896.1"/>
    </source>
</evidence>
<feature type="compositionally biased region" description="Low complexity" evidence="3">
    <location>
        <begin position="1303"/>
        <end position="1317"/>
    </location>
</feature>
<dbReference type="FunFam" id="3.40.50.300:FF:001227">
    <property type="entry name" value="Dephospho-CoA kinase CAB5"/>
    <property type="match status" value="1"/>
</dbReference>
<feature type="region of interest" description="Disordered" evidence="3">
    <location>
        <begin position="1084"/>
        <end position="1108"/>
    </location>
</feature>
<evidence type="ECO:0000256" key="3">
    <source>
        <dbReference type="SAM" id="MobiDB-lite"/>
    </source>
</evidence>
<feature type="compositionally biased region" description="Polar residues" evidence="3">
    <location>
        <begin position="1382"/>
        <end position="1392"/>
    </location>
</feature>
<dbReference type="NCBIfam" id="TIGR00152">
    <property type="entry name" value="dephospho-CoA kinase"/>
    <property type="match status" value="1"/>
</dbReference>
<dbReference type="GO" id="GO:0004140">
    <property type="term" value="F:dephospho-CoA kinase activity"/>
    <property type="evidence" value="ECO:0007669"/>
    <property type="project" value="InterPro"/>
</dbReference>
<dbReference type="PANTHER" id="PTHR10695">
    <property type="entry name" value="DEPHOSPHO-COA KINASE-RELATED"/>
    <property type="match status" value="1"/>
</dbReference>
<sequence length="1392" mass="151587">MIKTTEPSKKKEGAYHQVHFSDEEDEARASGSGSLSNGKQKQKEKEKEREKDAPSSPGSENTDEKHKSDRDRVGSRNTNTNTTYRPAPIIGANPTHGVSYGTHFSTNPGRSVGPAGYINFSANLKNPGSNQLPTINQIPLNTNPGHIIPDPAMADYQFGGPRPAGPSYQPPVPDTTYGPMTHVYRPRFDNGAYFVHGQNQQPGNVTYVGTQMGLHPPMVVPVQPGMMQPSMPHNPGMVPQHMVMNAPMVQPGMSGYPVMGNGMVMGPPHAAMGFGGVVGGGGGPPGAPPPSVLIAGNNPLHLPPDVSGVGRTSGEVALENAQFAYANGLYEPQDFKPADDDPSRYYPVREVDGNWTQRNRYTIDNLGDCRWNRFCIAKAPVADARFGFTPQGIFVRNGIKFCFHFGFLVRWRRDCTVLRRDSNHRHMPQGHGSILDLQISVDSPVRKVNGMLFIGLTGSIATGKSTVSSILSQPPYSIPIIDADLLAREVVEPGTSGYAAIVSHFASSTPDLLVPASETMPARGPDGKGRPLNRPALGRRVFGDTPERRADRAVLNGIVHPAVRWAMYRAILRCYLRGNWAVVLDVPLLFEAGMDRMCGIVTVVAVRDPQVQMARLRARDAHLSKEDARNRVISQGDVREKARRCEARGEGKGLVLWNDGSREELEKQIGEAIKGIKAKSPSWWNLLLLGAPPLAILAGLFREGEVVNEKVRCITLSQDSRLAIRHWERKFGKQRTPTLCEWALGFTVEEIHAQQQRRRQKQAGRSSQERFRVEISTDDESEEDTLKITYPRSSGAEKTDTMVKKVRFEKEPTKSAIKKGSDSEASDAEGSRSKSKTTEDSVKSSDSSKSSKKTSGDKSADVASARNKKTKKRAKLAKGDDSSGSDEETPKNKKKQNGKKGKSNSAVADDSSDSENAKPDKKKHDKRQADRKNKHAKKITGEEDEASDENSDSEDESQKKKKMKMKKGEKSDKDPKTKDKKDKAVVKDNNVGPMSKKDRKAKERKKNGPSSVASSFEKLRPEGFPQPHPRLPNLIMPIRAEVLQVEHTIEGAEDPRPNAYHSGEHGIHMSPPFMSGALNDGMPSMSAGDKDRAWDTKTGPPVSAKQVSPSLPININMYSYAARPDPWTKEGRERYANLGKGPGKSRSDIPLGTKDFWDGSLQNNMGPAMYNRDEARQGSTNGSNNSNDRSRAKHQDLCWGPTHMTASADRNGPGRTNWKQTDGNNDIRNGSQNGSNRATWTANNDSTCAATSNGNGNSNGTDWNPNWDHDTNKHWATSSNNSKGSKTSNRSAAKPQADDWCDSSNNVGVSSGNSNKSGGSGGSKKSIGAPGDAADSGNAWGPTDDWSKGNTGGEDPSSKMPGAWDSTPNKEQNGGFPWGDTTAAQAVPDTQW</sequence>
<evidence type="ECO:0000256" key="1">
    <source>
        <dbReference type="ARBA" id="ARBA00022741"/>
    </source>
</evidence>
<dbReference type="EMBL" id="JAEMWZ010000012">
    <property type="protein sequence ID" value="KAG7142896.1"/>
    <property type="molecule type" value="Genomic_DNA"/>
</dbReference>
<dbReference type="CDD" id="cd02022">
    <property type="entry name" value="DPCK"/>
    <property type="match status" value="1"/>
</dbReference>
<name>A0A8I3A0I7_VERLO</name>
<feature type="compositionally biased region" description="Basic and acidic residues" evidence="3">
    <location>
        <begin position="795"/>
        <end position="813"/>
    </location>
</feature>
<feature type="compositionally biased region" description="Low complexity" evidence="3">
    <location>
        <begin position="1277"/>
        <end position="1291"/>
    </location>
</feature>
<feature type="region of interest" description="Disordered" evidence="3">
    <location>
        <begin position="757"/>
        <end position="1031"/>
    </location>
</feature>
<proteinExistence type="inferred from homology"/>
<dbReference type="PROSITE" id="PS51219">
    <property type="entry name" value="DPCK"/>
    <property type="match status" value="1"/>
</dbReference>
<feature type="compositionally biased region" description="Polar residues" evidence="3">
    <location>
        <begin position="75"/>
        <end position="84"/>
    </location>
</feature>
<feature type="compositionally biased region" description="Polar residues" evidence="3">
    <location>
        <begin position="1217"/>
        <end position="1251"/>
    </location>
</feature>
<dbReference type="HAMAP" id="MF_00376">
    <property type="entry name" value="Dephospho_CoA_kinase"/>
    <property type="match status" value="1"/>
</dbReference>
<reference evidence="4" key="1">
    <citation type="journal article" date="2021" name="Mol. Plant Pathol.">
        <title>A 20-kb lineage-specific genomic region tames virulence in pathogenic amphidiploid Verticillium longisporum.</title>
        <authorList>
            <person name="Harting R."/>
            <person name="Starke J."/>
            <person name="Kusch H."/>
            <person name="Poggeler S."/>
            <person name="Maurus I."/>
            <person name="Schluter R."/>
            <person name="Landesfeind M."/>
            <person name="Bulla I."/>
            <person name="Nowrousian M."/>
            <person name="de Jonge R."/>
            <person name="Stahlhut G."/>
            <person name="Hoff K.J."/>
            <person name="Asshauer K.P."/>
            <person name="Thurmer A."/>
            <person name="Stanke M."/>
            <person name="Daniel R."/>
            <person name="Morgenstern B."/>
            <person name="Thomma B.P.H.J."/>
            <person name="Kronstad J.W."/>
            <person name="Braus-Stromeyer S.A."/>
            <person name="Braus G.H."/>
        </authorList>
    </citation>
    <scope>NUCLEOTIDE SEQUENCE</scope>
    <source>
        <strain evidence="4">Vl32</strain>
    </source>
</reference>
<feature type="compositionally biased region" description="Acidic residues" evidence="3">
    <location>
        <begin position="942"/>
        <end position="955"/>
    </location>
</feature>
<accession>A0A8I3A0I7</accession>
<dbReference type="Pfam" id="PF01121">
    <property type="entry name" value="CoaE"/>
    <property type="match status" value="1"/>
</dbReference>
<feature type="compositionally biased region" description="Basic residues" evidence="3">
    <location>
        <begin position="866"/>
        <end position="876"/>
    </location>
</feature>
<feature type="compositionally biased region" description="Basic and acidic residues" evidence="3">
    <location>
        <begin position="966"/>
        <end position="986"/>
    </location>
</feature>
<keyword evidence="2" id="KW-0067">ATP-binding</keyword>
<dbReference type="PANTHER" id="PTHR10695:SF46">
    <property type="entry name" value="BIFUNCTIONAL COENZYME A SYNTHASE-RELATED"/>
    <property type="match status" value="1"/>
</dbReference>
<keyword evidence="1" id="KW-0547">Nucleotide-binding</keyword>
<feature type="compositionally biased region" description="Basic and acidic residues" evidence="3">
    <location>
        <begin position="41"/>
        <end position="53"/>
    </location>
</feature>
<feature type="compositionally biased region" description="Basic and acidic residues" evidence="3">
    <location>
        <begin position="829"/>
        <end position="843"/>
    </location>
</feature>
<feature type="region of interest" description="Disordered" evidence="3">
    <location>
        <begin position="520"/>
        <end position="540"/>
    </location>
</feature>
<protein>
    <submittedName>
        <fullName evidence="4">Dephospho-CoA kinase CAB5 like protein</fullName>
    </submittedName>
</protein>
<dbReference type="GO" id="GO:0005524">
    <property type="term" value="F:ATP binding"/>
    <property type="evidence" value="ECO:0007669"/>
    <property type="project" value="UniProtKB-KW"/>
</dbReference>
<comment type="caution">
    <text evidence="4">The sequence shown here is derived from an EMBL/GenBank/DDBJ whole genome shotgun (WGS) entry which is preliminary data.</text>
</comment>
<feature type="compositionally biased region" description="Basic and acidic residues" evidence="3">
    <location>
        <begin position="62"/>
        <end position="74"/>
    </location>
</feature>
<organism evidence="4 5">
    <name type="scientific">Verticillium longisporum</name>
    <name type="common">Verticillium dahliae var. longisporum</name>
    <dbReference type="NCBI Taxonomy" id="100787"/>
    <lineage>
        <taxon>Eukaryota</taxon>
        <taxon>Fungi</taxon>
        <taxon>Dikarya</taxon>
        <taxon>Ascomycota</taxon>
        <taxon>Pezizomycotina</taxon>
        <taxon>Sordariomycetes</taxon>
        <taxon>Hypocreomycetidae</taxon>
        <taxon>Glomerellales</taxon>
        <taxon>Plectosphaerellaceae</taxon>
        <taxon>Verticillium</taxon>
    </lineage>
</organism>
<dbReference type="Proteomes" id="UP000689129">
    <property type="component" value="Unassembled WGS sequence"/>
</dbReference>
<feature type="compositionally biased region" description="Basic residues" evidence="3">
    <location>
        <begin position="892"/>
        <end position="902"/>
    </location>
</feature>
<keyword evidence="4" id="KW-0418">Kinase</keyword>
<evidence type="ECO:0000313" key="5">
    <source>
        <dbReference type="Proteomes" id="UP000689129"/>
    </source>
</evidence>
<feature type="compositionally biased region" description="Basic and acidic residues" evidence="3">
    <location>
        <begin position="1"/>
        <end position="14"/>
    </location>
</feature>
<dbReference type="GO" id="GO:0015937">
    <property type="term" value="P:coenzyme A biosynthetic process"/>
    <property type="evidence" value="ECO:0007669"/>
    <property type="project" value="InterPro"/>
</dbReference>
<keyword evidence="4" id="KW-0808">Transferase</keyword>
<dbReference type="InterPro" id="IPR001977">
    <property type="entry name" value="Depp_CoAkinase"/>
</dbReference>